<sequence length="127" mass="14911">MGNTEKNLFTALADLYQWEWAELPAARSLVGRHVYFCIAKEVLSNEEIRAGQPLKHVFFHPVLTDRAIRMKLREFEMDGLIQMLPSDSDKRFRRLVPTPLLLEVIERHARTLRQTIEKTVYCIDKDN</sequence>
<dbReference type="EMBL" id="JACYFT010000004">
    <property type="protein sequence ID" value="MBD8051749.1"/>
    <property type="molecule type" value="Genomic_DNA"/>
</dbReference>
<evidence type="ECO:0000313" key="2">
    <source>
        <dbReference type="Proteomes" id="UP000647424"/>
    </source>
</evidence>
<reference evidence="1" key="1">
    <citation type="submission" date="2020-09" db="EMBL/GenBank/DDBJ databases">
        <title>Genome seq and assembly of Limnohabitants sp.</title>
        <authorList>
            <person name="Chhetri G."/>
        </authorList>
    </citation>
    <scope>NUCLEOTIDE SEQUENCE</scope>
    <source>
        <strain evidence="1">JUR4</strain>
    </source>
</reference>
<keyword evidence="2" id="KW-1185">Reference proteome</keyword>
<name>A0A927FHT7_9BURK</name>
<dbReference type="AlphaFoldDB" id="A0A927FHT7"/>
<evidence type="ECO:0000313" key="1">
    <source>
        <dbReference type="EMBL" id="MBD8051749.1"/>
    </source>
</evidence>
<accession>A0A927FHT7</accession>
<gene>
    <name evidence="1" type="ORF">IC609_14475</name>
</gene>
<comment type="caution">
    <text evidence="1">The sequence shown here is derived from an EMBL/GenBank/DDBJ whole genome shotgun (WGS) entry which is preliminary data.</text>
</comment>
<dbReference type="RefSeq" id="WP_191820248.1">
    <property type="nucleotide sequence ID" value="NZ_JACYFT010000004.1"/>
</dbReference>
<proteinExistence type="predicted"/>
<organism evidence="1 2">
    <name type="scientific">Limnohabitans radicicola</name>
    <dbReference type="NCBI Taxonomy" id="2771427"/>
    <lineage>
        <taxon>Bacteria</taxon>
        <taxon>Pseudomonadati</taxon>
        <taxon>Pseudomonadota</taxon>
        <taxon>Betaproteobacteria</taxon>
        <taxon>Burkholderiales</taxon>
        <taxon>Comamonadaceae</taxon>
        <taxon>Limnohabitans</taxon>
    </lineage>
</organism>
<dbReference type="Proteomes" id="UP000647424">
    <property type="component" value="Unassembled WGS sequence"/>
</dbReference>
<protein>
    <submittedName>
        <fullName evidence="1">Uncharacterized protein</fullName>
    </submittedName>
</protein>